<dbReference type="SMART" id="SM00554">
    <property type="entry name" value="FAS1"/>
    <property type="match status" value="1"/>
</dbReference>
<dbReference type="PANTHER" id="PTHR10900:SF77">
    <property type="entry name" value="FI19380P1"/>
    <property type="match status" value="1"/>
</dbReference>
<dbReference type="PROSITE" id="PS50213">
    <property type="entry name" value="FAS1"/>
    <property type="match status" value="1"/>
</dbReference>
<organism evidence="2 3">
    <name type="scientific">Aggregatimonas sangjinii</name>
    <dbReference type="NCBI Taxonomy" id="2583587"/>
    <lineage>
        <taxon>Bacteria</taxon>
        <taxon>Pseudomonadati</taxon>
        <taxon>Bacteroidota</taxon>
        <taxon>Flavobacteriia</taxon>
        <taxon>Flavobacteriales</taxon>
        <taxon>Flavobacteriaceae</taxon>
        <taxon>Aggregatimonas</taxon>
    </lineage>
</organism>
<dbReference type="KEGG" id="asag:FGM00_08865"/>
<evidence type="ECO:0000259" key="1">
    <source>
        <dbReference type="PROSITE" id="PS50213"/>
    </source>
</evidence>
<dbReference type="OrthoDB" id="9800666at2"/>
<dbReference type="Proteomes" id="UP000310017">
    <property type="component" value="Chromosome"/>
</dbReference>
<proteinExistence type="predicted"/>
<evidence type="ECO:0000313" key="2">
    <source>
        <dbReference type="EMBL" id="QCX00215.1"/>
    </source>
</evidence>
<dbReference type="Gene3D" id="2.30.180.10">
    <property type="entry name" value="FAS1 domain"/>
    <property type="match status" value="1"/>
</dbReference>
<reference evidence="2 3" key="1">
    <citation type="submission" date="2019-05" db="EMBL/GenBank/DDBJ databases">
        <title>Genome sequencing of F202Z8.</title>
        <authorList>
            <person name="Kwon Y.M."/>
        </authorList>
    </citation>
    <scope>NUCLEOTIDE SEQUENCE [LARGE SCALE GENOMIC DNA]</scope>
    <source>
        <strain evidence="2 3">F202Z8</strain>
    </source>
</reference>
<dbReference type="SUPFAM" id="SSF82153">
    <property type="entry name" value="FAS1 domain"/>
    <property type="match status" value="1"/>
</dbReference>
<dbReference type="EMBL" id="CP040710">
    <property type="protein sequence ID" value="QCX00215.1"/>
    <property type="molecule type" value="Genomic_DNA"/>
</dbReference>
<name>A0A5B7SNI9_9FLAO</name>
<dbReference type="AlphaFoldDB" id="A0A5B7SNI9"/>
<gene>
    <name evidence="2" type="ORF">FGM00_08865</name>
</gene>
<dbReference type="Pfam" id="PF02469">
    <property type="entry name" value="Fasciclin"/>
    <property type="match status" value="1"/>
</dbReference>
<sequence>MKYLTQPLTILLVLFANLIFAQENSRELQRMNPKESIATNTANSQNHTTLLAVIEAAELEEILNEEGPFTVFAPSDIAFEKLTSGKIDELLLPQNKKNLKTLITYHIVAGNFSASKILKEMCRGAGRASFTTVQGDELIATMSGIDIVLTDSNGNTARITTADSEQSNGVIHEIDSVFLPAKL</sequence>
<dbReference type="RefSeq" id="WP_138852561.1">
    <property type="nucleotide sequence ID" value="NZ_CP040710.1"/>
</dbReference>
<accession>A0A5B7SNI9</accession>
<protein>
    <submittedName>
        <fullName evidence="2">Fasciclin domain-containing protein</fullName>
    </submittedName>
</protein>
<keyword evidence="3" id="KW-1185">Reference proteome</keyword>
<dbReference type="InterPro" id="IPR050904">
    <property type="entry name" value="Adhesion/Biosynth-related"/>
</dbReference>
<dbReference type="PANTHER" id="PTHR10900">
    <property type="entry name" value="PERIOSTIN-RELATED"/>
    <property type="match status" value="1"/>
</dbReference>
<evidence type="ECO:0000313" key="3">
    <source>
        <dbReference type="Proteomes" id="UP000310017"/>
    </source>
</evidence>
<dbReference type="InterPro" id="IPR000782">
    <property type="entry name" value="FAS1_domain"/>
</dbReference>
<dbReference type="FunFam" id="2.30.180.10:FF:000032">
    <property type="entry name" value="Fasciclin domain-containing protein, putative"/>
    <property type="match status" value="1"/>
</dbReference>
<dbReference type="InterPro" id="IPR036378">
    <property type="entry name" value="FAS1_dom_sf"/>
</dbReference>
<feature type="domain" description="FAS1" evidence="1">
    <location>
        <begin position="34"/>
        <end position="178"/>
    </location>
</feature>